<dbReference type="EMBL" id="CAJVPL010005291">
    <property type="protein sequence ID" value="CAG8656527.1"/>
    <property type="molecule type" value="Genomic_DNA"/>
</dbReference>
<comment type="caution">
    <text evidence="3">The sequence shown here is derived from an EMBL/GenBank/DDBJ whole genome shotgun (WGS) entry which is preliminary data.</text>
</comment>
<accession>A0A9N9H4Q1</accession>
<proteinExistence type="predicted"/>
<dbReference type="OrthoDB" id="5418434at2759"/>
<gene>
    <name evidence="3" type="ORF">AGERDE_LOCUS11624</name>
</gene>
<feature type="non-terminal residue" evidence="3">
    <location>
        <position position="196"/>
    </location>
</feature>
<reference evidence="3" key="1">
    <citation type="submission" date="2021-06" db="EMBL/GenBank/DDBJ databases">
        <authorList>
            <person name="Kallberg Y."/>
            <person name="Tangrot J."/>
            <person name="Rosling A."/>
        </authorList>
    </citation>
    <scope>NUCLEOTIDE SEQUENCE</scope>
    <source>
        <strain evidence="3">MT106</strain>
    </source>
</reference>
<organism evidence="3 4">
    <name type="scientific">Ambispora gerdemannii</name>
    <dbReference type="NCBI Taxonomy" id="144530"/>
    <lineage>
        <taxon>Eukaryota</taxon>
        <taxon>Fungi</taxon>
        <taxon>Fungi incertae sedis</taxon>
        <taxon>Mucoromycota</taxon>
        <taxon>Glomeromycotina</taxon>
        <taxon>Glomeromycetes</taxon>
        <taxon>Archaeosporales</taxon>
        <taxon>Ambisporaceae</taxon>
        <taxon>Ambispora</taxon>
    </lineage>
</organism>
<feature type="compositionally biased region" description="Basic and acidic residues" evidence="2">
    <location>
        <begin position="13"/>
        <end position="22"/>
    </location>
</feature>
<evidence type="ECO:0000313" key="4">
    <source>
        <dbReference type="Proteomes" id="UP000789831"/>
    </source>
</evidence>
<evidence type="ECO:0000256" key="2">
    <source>
        <dbReference type="SAM" id="MobiDB-lite"/>
    </source>
</evidence>
<feature type="compositionally biased region" description="Polar residues" evidence="2">
    <location>
        <begin position="1"/>
        <end position="12"/>
    </location>
</feature>
<name>A0A9N9H4Q1_9GLOM</name>
<keyword evidence="4" id="KW-1185">Reference proteome</keyword>
<evidence type="ECO:0000256" key="1">
    <source>
        <dbReference type="SAM" id="Coils"/>
    </source>
</evidence>
<sequence length="196" mass="22111">MEETSTTLVDSPTNRDESESAQRIRELEEIEQIIYFTKKLIVRLLSISGKAIMGLSLDGHVKQEESEFTTVTAATEASKEIGVRVGSGDNVDLKSTKIEVKQQINTFNKYSEEYRNLIEKIQIKLREQFRGIRMMGITSGNVPFRVITYGEAKEYENWVGAVKILRKEIENTLELCTKKGDNSGSVIDTKAGIVAW</sequence>
<feature type="region of interest" description="Disordered" evidence="2">
    <location>
        <begin position="1"/>
        <end position="22"/>
    </location>
</feature>
<keyword evidence="1" id="KW-0175">Coiled coil</keyword>
<evidence type="ECO:0000313" key="3">
    <source>
        <dbReference type="EMBL" id="CAG8656527.1"/>
    </source>
</evidence>
<dbReference type="Proteomes" id="UP000789831">
    <property type="component" value="Unassembled WGS sequence"/>
</dbReference>
<feature type="coiled-coil region" evidence="1">
    <location>
        <begin position="100"/>
        <end position="127"/>
    </location>
</feature>
<protein>
    <submittedName>
        <fullName evidence="3">12994_t:CDS:1</fullName>
    </submittedName>
</protein>
<dbReference type="AlphaFoldDB" id="A0A9N9H4Q1"/>